<evidence type="ECO:0000256" key="1">
    <source>
        <dbReference type="ARBA" id="ARBA00001971"/>
    </source>
</evidence>
<organism evidence="9 10">
    <name type="scientific">Halogeometricum rufum</name>
    <dbReference type="NCBI Taxonomy" id="553469"/>
    <lineage>
        <taxon>Archaea</taxon>
        <taxon>Methanobacteriati</taxon>
        <taxon>Methanobacteriota</taxon>
        <taxon>Stenosarchaea group</taxon>
        <taxon>Halobacteria</taxon>
        <taxon>Halobacteriales</taxon>
        <taxon>Haloferacaceae</taxon>
        <taxon>Halogeometricum</taxon>
    </lineage>
</organism>
<evidence type="ECO:0000313" key="9">
    <source>
        <dbReference type="EMBL" id="SFR44100.1"/>
    </source>
</evidence>
<evidence type="ECO:0000256" key="4">
    <source>
        <dbReference type="ARBA" id="ARBA00022617"/>
    </source>
</evidence>
<keyword evidence="7" id="KW-0408">Iron</keyword>
<dbReference type="InterPro" id="IPR019795">
    <property type="entry name" value="Globin_bac-like_CS"/>
</dbReference>
<gene>
    <name evidence="9" type="ORF">SAMN04487947_1475</name>
</gene>
<dbReference type="Gene3D" id="1.10.490.10">
    <property type="entry name" value="Globins"/>
    <property type="match status" value="1"/>
</dbReference>
<dbReference type="STRING" id="553469.SAMN04487947_1475"/>
<dbReference type="PROSITE" id="PS01213">
    <property type="entry name" value="GLOBIN_FAM_2"/>
    <property type="match status" value="1"/>
</dbReference>
<keyword evidence="6" id="KW-0479">Metal-binding</keyword>
<dbReference type="InterPro" id="IPR044203">
    <property type="entry name" value="GlbO/GLB3-like"/>
</dbReference>
<protein>
    <submittedName>
        <fullName evidence="9">Hemoglobin</fullName>
    </submittedName>
</protein>
<dbReference type="EMBL" id="FOYT01000001">
    <property type="protein sequence ID" value="SFR44100.1"/>
    <property type="molecule type" value="Genomic_DNA"/>
</dbReference>
<dbReference type="GO" id="GO:0020037">
    <property type="term" value="F:heme binding"/>
    <property type="evidence" value="ECO:0007669"/>
    <property type="project" value="InterPro"/>
</dbReference>
<dbReference type="PANTHER" id="PTHR47366">
    <property type="entry name" value="TWO-ON-TWO HEMOGLOBIN-3"/>
    <property type="match status" value="1"/>
</dbReference>
<evidence type="ECO:0000256" key="7">
    <source>
        <dbReference type="ARBA" id="ARBA00023004"/>
    </source>
</evidence>
<dbReference type="SUPFAM" id="SSF46458">
    <property type="entry name" value="Globin-like"/>
    <property type="match status" value="1"/>
</dbReference>
<dbReference type="InterPro" id="IPR012292">
    <property type="entry name" value="Globin/Proto"/>
</dbReference>
<sequence>MAEETLYRRLGGSDAIAAVVDSFYDRVLADDRLRPFFEDVDMAEQRAHQTQFLAAVTGGPVEYDGADMAAAHDHLDIDHEAYDAIARHLDAALGEHDVPADDRAAVVEAVESFRGDIVTQGARSA</sequence>
<evidence type="ECO:0000256" key="3">
    <source>
        <dbReference type="ARBA" id="ARBA00022448"/>
    </source>
</evidence>
<keyword evidence="5" id="KW-0561">Oxygen transport</keyword>
<dbReference type="Pfam" id="PF01152">
    <property type="entry name" value="Bac_globin"/>
    <property type="match status" value="1"/>
</dbReference>
<accession>A0A1I6GPI5</accession>
<evidence type="ECO:0000256" key="8">
    <source>
        <dbReference type="ARBA" id="ARBA00034496"/>
    </source>
</evidence>
<dbReference type="PIRSF" id="PIRSF002030">
    <property type="entry name" value="Globin_Protozoa/Cyanobacteria"/>
    <property type="match status" value="1"/>
</dbReference>
<comment type="similarity">
    <text evidence="2">Belongs to the truncated hemoglobin family. Group I subfamily.</text>
</comment>
<evidence type="ECO:0000256" key="6">
    <source>
        <dbReference type="ARBA" id="ARBA00022723"/>
    </source>
</evidence>
<reference evidence="10" key="1">
    <citation type="submission" date="2016-10" db="EMBL/GenBank/DDBJ databases">
        <authorList>
            <person name="Varghese N."/>
            <person name="Submissions S."/>
        </authorList>
    </citation>
    <scope>NUCLEOTIDE SEQUENCE [LARGE SCALE GENOMIC DNA]</scope>
    <source>
        <strain evidence="10">CGMCC 1.7736</strain>
    </source>
</reference>
<comment type="cofactor">
    <cofactor evidence="1">
        <name>heme</name>
        <dbReference type="ChEBI" id="CHEBI:30413"/>
    </cofactor>
</comment>
<dbReference type="GO" id="GO:0019825">
    <property type="term" value="F:oxygen binding"/>
    <property type="evidence" value="ECO:0007669"/>
    <property type="project" value="InterPro"/>
</dbReference>
<name>A0A1I6GPI5_9EURY</name>
<comment type="similarity">
    <text evidence="8">Belongs to the truncated hemoglobin family. Group II subfamily.</text>
</comment>
<dbReference type="InterPro" id="IPR001486">
    <property type="entry name" value="Hemoglobin_trunc"/>
</dbReference>
<dbReference type="GO" id="GO:0046872">
    <property type="term" value="F:metal ion binding"/>
    <property type="evidence" value="ECO:0007669"/>
    <property type="project" value="UniProtKB-KW"/>
</dbReference>
<keyword evidence="3" id="KW-0813">Transport</keyword>
<evidence type="ECO:0000256" key="5">
    <source>
        <dbReference type="ARBA" id="ARBA00022621"/>
    </source>
</evidence>
<dbReference type="GO" id="GO:0005344">
    <property type="term" value="F:oxygen carrier activity"/>
    <property type="evidence" value="ECO:0007669"/>
    <property type="project" value="UniProtKB-KW"/>
</dbReference>
<dbReference type="InterPro" id="IPR016339">
    <property type="entry name" value="Hemoglobin_trunc_I"/>
</dbReference>
<proteinExistence type="inferred from homology"/>
<evidence type="ECO:0000313" key="10">
    <source>
        <dbReference type="Proteomes" id="UP000198531"/>
    </source>
</evidence>
<dbReference type="RefSeq" id="WP_089805993.1">
    <property type="nucleotide sequence ID" value="NZ_FOYT01000001.1"/>
</dbReference>
<dbReference type="PANTHER" id="PTHR47366:SF2">
    <property type="entry name" value="CHROMOSOME UNDETERMINED SCAFFOLD_37, WHOLE GENOME SHOTGUN SEQUENCE"/>
    <property type="match status" value="1"/>
</dbReference>
<keyword evidence="4" id="KW-0349">Heme</keyword>
<keyword evidence="10" id="KW-1185">Reference proteome</keyword>
<dbReference type="InterPro" id="IPR009050">
    <property type="entry name" value="Globin-like_sf"/>
</dbReference>
<evidence type="ECO:0000256" key="2">
    <source>
        <dbReference type="ARBA" id="ARBA00009660"/>
    </source>
</evidence>
<dbReference type="Proteomes" id="UP000198531">
    <property type="component" value="Unassembled WGS sequence"/>
</dbReference>
<dbReference type="OrthoDB" id="313164at2157"/>
<dbReference type="CDD" id="cd00454">
    <property type="entry name" value="TrHb1_N"/>
    <property type="match status" value="1"/>
</dbReference>
<dbReference type="AlphaFoldDB" id="A0A1I6GPI5"/>